<name>A0ABP8BL51_9ACTN</name>
<dbReference type="InterPro" id="IPR036505">
    <property type="entry name" value="Amidase/PGRP_sf"/>
</dbReference>
<dbReference type="EC" id="3.5.1.28" evidence="3"/>
<organism evidence="7 8">
    <name type="scientific">Streptosporangium oxazolinicum</name>
    <dbReference type="NCBI Taxonomy" id="909287"/>
    <lineage>
        <taxon>Bacteria</taxon>
        <taxon>Bacillati</taxon>
        <taxon>Actinomycetota</taxon>
        <taxon>Actinomycetes</taxon>
        <taxon>Streptosporangiales</taxon>
        <taxon>Streptosporangiaceae</taxon>
        <taxon>Streptosporangium</taxon>
    </lineage>
</organism>
<evidence type="ECO:0000256" key="2">
    <source>
        <dbReference type="ARBA" id="ARBA00007553"/>
    </source>
</evidence>
<dbReference type="RefSeq" id="WP_344923224.1">
    <property type="nucleotide sequence ID" value="NZ_BAABAQ010000020.1"/>
</dbReference>
<dbReference type="SMART" id="SM00644">
    <property type="entry name" value="Ami_2"/>
    <property type="match status" value="1"/>
</dbReference>
<evidence type="ECO:0000256" key="5">
    <source>
        <dbReference type="ARBA" id="ARBA00023316"/>
    </source>
</evidence>
<dbReference type="InterPro" id="IPR036366">
    <property type="entry name" value="PGBDSf"/>
</dbReference>
<dbReference type="InterPro" id="IPR002477">
    <property type="entry name" value="Peptidoglycan-bd-like"/>
</dbReference>
<comment type="caution">
    <text evidence="7">The sequence shown here is derived from an EMBL/GenBank/DDBJ whole genome shotgun (WGS) entry which is preliminary data.</text>
</comment>
<evidence type="ECO:0000256" key="3">
    <source>
        <dbReference type="ARBA" id="ARBA00011901"/>
    </source>
</evidence>
<accession>A0ABP8BL51</accession>
<dbReference type="Pfam" id="PF01471">
    <property type="entry name" value="PG_binding_1"/>
    <property type="match status" value="1"/>
</dbReference>
<dbReference type="InterPro" id="IPR036365">
    <property type="entry name" value="PGBD-like_sf"/>
</dbReference>
<sequence>MDTIQARHYHRGRVTGAPRVIVIHTMESPEAGTTAEDVARYFQRLPADRPASAHINVDNNSAVRCVADADTAFGAPGCNADGLHLEMAGRAGQSTSQWADAYSIAMLHNAARVVAAWCAKYDIPARRLTRAQLRAGERGIVGHADVSAVYRRSDHWDPGNNFPWDWFINLIRQYLKGETPTPAKPTPAKPNKPVAKPWPGHLMRYNPAIPLTRRDDVRAWQQRLKDLGYTVTVDGLFGKMTAAATKVFQREKKLTVDGIVGPATWGAAW</sequence>
<reference evidence="8" key="1">
    <citation type="journal article" date="2019" name="Int. J. Syst. Evol. Microbiol.">
        <title>The Global Catalogue of Microorganisms (GCM) 10K type strain sequencing project: providing services to taxonomists for standard genome sequencing and annotation.</title>
        <authorList>
            <consortium name="The Broad Institute Genomics Platform"/>
            <consortium name="The Broad Institute Genome Sequencing Center for Infectious Disease"/>
            <person name="Wu L."/>
            <person name="Ma J."/>
        </authorList>
    </citation>
    <scope>NUCLEOTIDE SEQUENCE [LARGE SCALE GENOMIC DNA]</scope>
    <source>
        <strain evidence="8">JCM 17388</strain>
    </source>
</reference>
<evidence type="ECO:0000313" key="7">
    <source>
        <dbReference type="EMBL" id="GAA4209620.1"/>
    </source>
</evidence>
<evidence type="ECO:0000256" key="1">
    <source>
        <dbReference type="ARBA" id="ARBA00001561"/>
    </source>
</evidence>
<dbReference type="SUPFAM" id="SSF47090">
    <property type="entry name" value="PGBD-like"/>
    <property type="match status" value="1"/>
</dbReference>
<evidence type="ECO:0000256" key="4">
    <source>
        <dbReference type="ARBA" id="ARBA00022801"/>
    </source>
</evidence>
<keyword evidence="8" id="KW-1185">Reference proteome</keyword>
<protein>
    <recommendedName>
        <fullName evidence="3">N-acetylmuramoyl-L-alanine amidase</fullName>
        <ecNumber evidence="3">3.5.1.28</ecNumber>
    </recommendedName>
</protein>
<dbReference type="SUPFAM" id="SSF55846">
    <property type="entry name" value="N-acetylmuramoyl-L-alanine amidase-like"/>
    <property type="match status" value="1"/>
</dbReference>
<proteinExistence type="inferred from homology"/>
<dbReference type="EMBL" id="BAABAQ010000020">
    <property type="protein sequence ID" value="GAA4209620.1"/>
    <property type="molecule type" value="Genomic_DNA"/>
</dbReference>
<gene>
    <name evidence="7" type="ORF">GCM10022252_76400</name>
</gene>
<dbReference type="PANTHER" id="PTHR30417:SF1">
    <property type="entry name" value="N-ACETYLMURAMOYL-L-ALANINE AMIDASE AMID"/>
    <property type="match status" value="1"/>
</dbReference>
<feature type="domain" description="N-acetylmuramoyl-L-alanine amidase" evidence="6">
    <location>
        <begin position="6"/>
        <end position="159"/>
    </location>
</feature>
<dbReference type="Pfam" id="PF01510">
    <property type="entry name" value="Amidase_2"/>
    <property type="match status" value="1"/>
</dbReference>
<comment type="similarity">
    <text evidence="2">Belongs to the N-acetylmuramoyl-L-alanine amidase 2 family.</text>
</comment>
<dbReference type="Gene3D" id="1.10.101.10">
    <property type="entry name" value="PGBD-like superfamily/PGBD"/>
    <property type="match status" value="1"/>
</dbReference>
<dbReference type="InterPro" id="IPR002502">
    <property type="entry name" value="Amidase_domain"/>
</dbReference>
<dbReference type="Gene3D" id="3.40.80.10">
    <property type="entry name" value="Peptidoglycan recognition protein-like"/>
    <property type="match status" value="1"/>
</dbReference>
<dbReference type="PANTHER" id="PTHR30417">
    <property type="entry name" value="N-ACETYLMURAMOYL-L-ALANINE AMIDASE AMID"/>
    <property type="match status" value="1"/>
</dbReference>
<evidence type="ECO:0000313" key="8">
    <source>
        <dbReference type="Proteomes" id="UP001501251"/>
    </source>
</evidence>
<keyword evidence="5" id="KW-0961">Cell wall biogenesis/degradation</keyword>
<comment type="catalytic activity">
    <reaction evidence="1">
        <text>Hydrolyzes the link between N-acetylmuramoyl residues and L-amino acid residues in certain cell-wall glycopeptides.</text>
        <dbReference type="EC" id="3.5.1.28"/>
    </reaction>
</comment>
<evidence type="ECO:0000259" key="6">
    <source>
        <dbReference type="SMART" id="SM00644"/>
    </source>
</evidence>
<dbReference type="InterPro" id="IPR051206">
    <property type="entry name" value="NAMLAA_amidase_2"/>
</dbReference>
<keyword evidence="4" id="KW-0378">Hydrolase</keyword>
<dbReference type="Proteomes" id="UP001501251">
    <property type="component" value="Unassembled WGS sequence"/>
</dbReference>